<reference evidence="2 3" key="1">
    <citation type="submission" date="2013-02" db="EMBL/GenBank/DDBJ databases">
        <title>The Genome Sequence of Lactobacillus catenaformis F0143.</title>
        <authorList>
            <consortium name="The Broad Institute Genome Sequencing Platform"/>
            <person name="Earl A."/>
            <person name="Ward D."/>
            <person name="Feldgarden M."/>
            <person name="Gevers D."/>
            <person name="Izard J."/>
            <person name="Blanton J.M."/>
            <person name="Mathney J."/>
            <person name="Dewhirst F.E."/>
            <person name="Young S.K."/>
            <person name="Zeng Q."/>
            <person name="Gargeya S."/>
            <person name="Fitzgerald M."/>
            <person name="Haas B."/>
            <person name="Abouelleil A."/>
            <person name="Alvarado L."/>
            <person name="Arachchi H.M."/>
            <person name="Berlin A."/>
            <person name="Chapman S.B."/>
            <person name="Gearin G."/>
            <person name="Goldberg J."/>
            <person name="Griggs A."/>
            <person name="Gujja S."/>
            <person name="Hansen M."/>
            <person name="Heiman D."/>
            <person name="Howarth C."/>
            <person name="Larimer J."/>
            <person name="Lui A."/>
            <person name="MacDonald P.J.P."/>
            <person name="McCowen C."/>
            <person name="Montmayeur A."/>
            <person name="Murphy C."/>
            <person name="Neiman D."/>
            <person name="Pearson M."/>
            <person name="Priest M."/>
            <person name="Roberts A."/>
            <person name="Saif S."/>
            <person name="Shea T."/>
            <person name="Sisk P."/>
            <person name="Stolte C."/>
            <person name="Sykes S."/>
            <person name="Wortman J."/>
            <person name="Nusbaum C."/>
            <person name="Birren B."/>
        </authorList>
    </citation>
    <scope>NUCLEOTIDE SEQUENCE [LARGE SCALE GENOMIC DNA]</scope>
    <source>
        <strain evidence="2 3">OT 569</strain>
    </source>
</reference>
<feature type="coiled-coil region" evidence="1">
    <location>
        <begin position="172"/>
        <end position="206"/>
    </location>
</feature>
<dbReference type="Proteomes" id="UP000011758">
    <property type="component" value="Unassembled WGS sequence"/>
</dbReference>
<evidence type="ECO:0000256" key="1">
    <source>
        <dbReference type="SAM" id="Coils"/>
    </source>
</evidence>
<name>M2Q0F4_9FIRM</name>
<proteinExistence type="predicted"/>
<dbReference type="eggNOG" id="ENOG5031WX1">
    <property type="taxonomic scope" value="Bacteria"/>
</dbReference>
<dbReference type="RefSeq" id="WP_004803327.1">
    <property type="nucleotide sequence ID" value="NZ_KB446648.1"/>
</dbReference>
<accession>M2Q0F4</accession>
<dbReference type="EMBL" id="AGEJ01000021">
    <property type="protein sequence ID" value="EMD16410.1"/>
    <property type="molecule type" value="Genomic_DNA"/>
</dbReference>
<organism evidence="2 3">
    <name type="scientific">Eggerthia catenaformis OT 569 = DSM 20559</name>
    <dbReference type="NCBI Taxonomy" id="999415"/>
    <lineage>
        <taxon>Bacteria</taxon>
        <taxon>Bacillati</taxon>
        <taxon>Bacillota</taxon>
        <taxon>Erysipelotrichia</taxon>
        <taxon>Erysipelotrichales</taxon>
        <taxon>Coprobacillaceae</taxon>
        <taxon>Eggerthia</taxon>
    </lineage>
</organism>
<evidence type="ECO:0000313" key="2">
    <source>
        <dbReference type="EMBL" id="EMD16410.1"/>
    </source>
</evidence>
<protein>
    <submittedName>
        <fullName evidence="2">Uncharacterized protein</fullName>
    </submittedName>
</protein>
<dbReference type="BioCyc" id="ECAT999415-HMP:GTTI-1371-MONOMER"/>
<dbReference type="AlphaFoldDB" id="M2Q0F4"/>
<sequence length="268" mass="31643">MNIYHTDNLPSSIGMAIYHYGDEHIRTVISYGEIDQEHGYILTSDQLYYSFDQKNIISLQEITSLTIKKQRNRNDQYIIHSLDDFIIKEDISALFDELKELIRVDIILDMNPWDSIHYYSKIILEDIKEDNYEDIALTSLQEDQIETYREILSGDFTEADYRIEMEFMGDKMMSLVEELEIDSEEIDALEKANNILQQKQSELFNQYQNMYLKNKDQLENIMGFNLDDLENKSPDELNQMVDDLCNKFNLNKESLMKMAQKMSNKKTG</sequence>
<keyword evidence="1" id="KW-0175">Coiled coil</keyword>
<evidence type="ECO:0000313" key="3">
    <source>
        <dbReference type="Proteomes" id="UP000011758"/>
    </source>
</evidence>
<gene>
    <name evidence="2" type="ORF">HMPREF9943_01336</name>
</gene>
<comment type="caution">
    <text evidence="2">The sequence shown here is derived from an EMBL/GenBank/DDBJ whole genome shotgun (WGS) entry which is preliminary data.</text>
</comment>
<dbReference type="OrthoDB" id="1643648at2"/>
<keyword evidence="3" id="KW-1185">Reference proteome</keyword>